<keyword evidence="1" id="KW-0472">Membrane</keyword>
<accession>A0ABY7K164</accession>
<dbReference type="Proteomes" id="UP001164693">
    <property type="component" value="Chromosome"/>
</dbReference>
<protein>
    <submittedName>
        <fullName evidence="3">Pilus assembly protein</fullName>
    </submittedName>
</protein>
<evidence type="ECO:0000259" key="2">
    <source>
        <dbReference type="Pfam" id="PF07811"/>
    </source>
</evidence>
<keyword evidence="4" id="KW-1185">Reference proteome</keyword>
<sequence length="135" mass="14126">MARFAVPRSDRGASVVEFAMLAVLLVLLLFTVLQVALWFYARNVVASAAADAARYAAGTTGASDAGAQRADQLIGKGLTARAAADIPCVQADAVDSSGLPTRTVHCRGRLRMALLPFDLPLTIDVRSSALIEATP</sequence>
<dbReference type="RefSeq" id="WP_269445124.1">
    <property type="nucleotide sequence ID" value="NZ_CP097463.1"/>
</dbReference>
<keyword evidence="1" id="KW-1133">Transmembrane helix</keyword>
<dbReference type="Pfam" id="PF07811">
    <property type="entry name" value="TadE"/>
    <property type="match status" value="1"/>
</dbReference>
<reference evidence="3" key="1">
    <citation type="submission" date="2022-05" db="EMBL/GenBank/DDBJ databases">
        <title>Jatrophihabitans sp. SB3-54 whole genome sequence.</title>
        <authorList>
            <person name="Suh M.K."/>
            <person name="Eom M.K."/>
            <person name="Kim J.S."/>
            <person name="Kim H.S."/>
            <person name="Do H.E."/>
            <person name="Shin Y.K."/>
            <person name="Lee J.-S."/>
        </authorList>
    </citation>
    <scope>NUCLEOTIDE SEQUENCE</scope>
    <source>
        <strain evidence="3">SB3-54</strain>
    </source>
</reference>
<proteinExistence type="predicted"/>
<keyword evidence="1" id="KW-0812">Transmembrane</keyword>
<name>A0ABY7K164_9ACTN</name>
<organism evidence="3 4">
    <name type="scientific">Jatrophihabitans cynanchi</name>
    <dbReference type="NCBI Taxonomy" id="2944128"/>
    <lineage>
        <taxon>Bacteria</taxon>
        <taxon>Bacillati</taxon>
        <taxon>Actinomycetota</taxon>
        <taxon>Actinomycetes</taxon>
        <taxon>Jatrophihabitantales</taxon>
        <taxon>Jatrophihabitantaceae</taxon>
        <taxon>Jatrophihabitans</taxon>
    </lineage>
</organism>
<evidence type="ECO:0000256" key="1">
    <source>
        <dbReference type="SAM" id="Phobius"/>
    </source>
</evidence>
<dbReference type="EMBL" id="CP097463">
    <property type="protein sequence ID" value="WAX58585.1"/>
    <property type="molecule type" value="Genomic_DNA"/>
</dbReference>
<gene>
    <name evidence="3" type="ORF">M6B22_07420</name>
</gene>
<evidence type="ECO:0000313" key="4">
    <source>
        <dbReference type="Proteomes" id="UP001164693"/>
    </source>
</evidence>
<evidence type="ECO:0000313" key="3">
    <source>
        <dbReference type="EMBL" id="WAX58585.1"/>
    </source>
</evidence>
<feature type="transmembrane region" description="Helical" evidence="1">
    <location>
        <begin position="21"/>
        <end position="41"/>
    </location>
</feature>
<dbReference type="InterPro" id="IPR012495">
    <property type="entry name" value="TadE-like_dom"/>
</dbReference>
<feature type="domain" description="TadE-like" evidence="2">
    <location>
        <begin position="12"/>
        <end position="54"/>
    </location>
</feature>